<reference evidence="1 2" key="1">
    <citation type="submission" date="2024-01" db="EMBL/GenBank/DDBJ databases">
        <title>The genomes of 5 underutilized Papilionoideae crops provide insights into root nodulation and disease resistanc.</title>
        <authorList>
            <person name="Jiang F."/>
        </authorList>
    </citation>
    <scope>NUCLEOTIDE SEQUENCE [LARGE SCALE GENOMIC DNA]</scope>
    <source>
        <strain evidence="1">LVBAO_FW01</strain>
        <tissue evidence="1">Leaves</tissue>
    </source>
</reference>
<dbReference type="EMBL" id="JAYMYQ010000001">
    <property type="protein sequence ID" value="KAK7360833.1"/>
    <property type="molecule type" value="Genomic_DNA"/>
</dbReference>
<gene>
    <name evidence="1" type="ORF">VNO77_02848</name>
</gene>
<accession>A0AAN9N070</accession>
<keyword evidence="2" id="KW-1185">Reference proteome</keyword>
<organism evidence="1 2">
    <name type="scientific">Canavalia gladiata</name>
    <name type="common">Sword bean</name>
    <name type="synonym">Dolichos gladiatus</name>
    <dbReference type="NCBI Taxonomy" id="3824"/>
    <lineage>
        <taxon>Eukaryota</taxon>
        <taxon>Viridiplantae</taxon>
        <taxon>Streptophyta</taxon>
        <taxon>Embryophyta</taxon>
        <taxon>Tracheophyta</taxon>
        <taxon>Spermatophyta</taxon>
        <taxon>Magnoliopsida</taxon>
        <taxon>eudicotyledons</taxon>
        <taxon>Gunneridae</taxon>
        <taxon>Pentapetalae</taxon>
        <taxon>rosids</taxon>
        <taxon>fabids</taxon>
        <taxon>Fabales</taxon>
        <taxon>Fabaceae</taxon>
        <taxon>Papilionoideae</taxon>
        <taxon>50 kb inversion clade</taxon>
        <taxon>NPAAA clade</taxon>
        <taxon>indigoferoid/millettioid clade</taxon>
        <taxon>Phaseoleae</taxon>
        <taxon>Canavalia</taxon>
    </lineage>
</organism>
<evidence type="ECO:0000313" key="1">
    <source>
        <dbReference type="EMBL" id="KAK7360833.1"/>
    </source>
</evidence>
<name>A0AAN9N070_CANGL</name>
<sequence>MILRTSKDRVLSLSARSKKGQKKFLEEKRKFSGSFSPIGGSSANFFKVLKARVLQVLGEFKLRFQHNFDFCQRLVGDGPIHDFSDSVTRNELMVVYVRVEFLDERSAILDTIANGGAQPNTLICDMHTGIRGVTESRKRHGNYCIDLNMDIVSPKGDDAKWMGAKQTARASPAHLGKPIRLWLGDIQAMQHQQESVAEPCEKRIAGYVQSDPLIKRQSFFSQGTKRFHLDIQKIKVIIGCLILLGLFRKEPNLNEIREHHTSVGSLGPFGWFAAISTLYFGFVSRGGLFQSTNSLLRCQRLLKLELAIAGPI</sequence>
<dbReference type="AlphaFoldDB" id="A0AAN9N070"/>
<dbReference type="Proteomes" id="UP001367508">
    <property type="component" value="Unassembled WGS sequence"/>
</dbReference>
<comment type="caution">
    <text evidence="1">The sequence shown here is derived from an EMBL/GenBank/DDBJ whole genome shotgun (WGS) entry which is preliminary data.</text>
</comment>
<proteinExistence type="predicted"/>
<evidence type="ECO:0000313" key="2">
    <source>
        <dbReference type="Proteomes" id="UP001367508"/>
    </source>
</evidence>
<protein>
    <submittedName>
        <fullName evidence="1">Uncharacterized protein</fullName>
    </submittedName>
</protein>